<evidence type="ECO:0000256" key="2">
    <source>
        <dbReference type="ARBA" id="ARBA00022448"/>
    </source>
</evidence>
<evidence type="ECO:0000256" key="1">
    <source>
        <dbReference type="ARBA" id="ARBA00008520"/>
    </source>
</evidence>
<comment type="caution">
    <text evidence="4">The sequence shown here is derived from an EMBL/GenBank/DDBJ whole genome shotgun (WGS) entry which is preliminary data.</text>
</comment>
<dbReference type="EMBL" id="JAUSUG010000001">
    <property type="protein sequence ID" value="MDQ0252664.1"/>
    <property type="molecule type" value="Genomic_DNA"/>
</dbReference>
<dbReference type="PANTHER" id="PTHR30061:SF50">
    <property type="entry name" value="MALTOSE_MALTODEXTRIN-BINDING PERIPLASMIC PROTEIN"/>
    <property type="match status" value="1"/>
</dbReference>
<proteinExistence type="inferred from homology"/>
<keyword evidence="3" id="KW-0732">Signal</keyword>
<dbReference type="Pfam" id="PF01547">
    <property type="entry name" value="SBP_bac_1"/>
    <property type="match status" value="1"/>
</dbReference>
<evidence type="ECO:0000313" key="4">
    <source>
        <dbReference type="EMBL" id="MDQ0252664.1"/>
    </source>
</evidence>
<dbReference type="PANTHER" id="PTHR30061">
    <property type="entry name" value="MALTOSE-BINDING PERIPLASMIC PROTEIN"/>
    <property type="match status" value="1"/>
</dbReference>
<name>A0ABT9ZN95_9BACI</name>
<protein>
    <submittedName>
        <fullName evidence="4">ABC-type glycerol-3-phosphate transport system substrate-binding protein</fullName>
    </submittedName>
</protein>
<gene>
    <name evidence="4" type="ORF">J2S74_000036</name>
</gene>
<keyword evidence="2" id="KW-0813">Transport</keyword>
<organism evidence="4 5">
    <name type="scientific">Evansella vedderi</name>
    <dbReference type="NCBI Taxonomy" id="38282"/>
    <lineage>
        <taxon>Bacteria</taxon>
        <taxon>Bacillati</taxon>
        <taxon>Bacillota</taxon>
        <taxon>Bacilli</taxon>
        <taxon>Bacillales</taxon>
        <taxon>Bacillaceae</taxon>
        <taxon>Evansella</taxon>
    </lineage>
</organism>
<evidence type="ECO:0000313" key="5">
    <source>
        <dbReference type="Proteomes" id="UP001230005"/>
    </source>
</evidence>
<dbReference type="Gene3D" id="3.40.190.10">
    <property type="entry name" value="Periplasmic binding protein-like II"/>
    <property type="match status" value="2"/>
</dbReference>
<keyword evidence="5" id="KW-1185">Reference proteome</keyword>
<evidence type="ECO:0000256" key="3">
    <source>
        <dbReference type="ARBA" id="ARBA00022729"/>
    </source>
</evidence>
<sequence>MDWLEEAGYSAPPATWDEFLAIAKSFTKDGTYGFGLVGDNSMETTLFWAPFLWGNGGDFLTEDMSEAIFNSSEGVEALEFYVQLYREASPEGSVNNKRGDSQNLFLSGSVGMTTVGPWFPKFIENDAPDMDYAIAPYPVKERPISLGTADHIVMFNSSEHKEEAWTFMEYFTNEENDLKWAKYQGFIPYRQANLTDSEIINNEDMAFFLNVAEDAVSYPTLPEWPQIDQAVADAIQQALIGVKTPEEALNEAAEKVNQLLGN</sequence>
<dbReference type="SUPFAM" id="SSF53850">
    <property type="entry name" value="Periplasmic binding protein-like II"/>
    <property type="match status" value="1"/>
</dbReference>
<dbReference type="InterPro" id="IPR006059">
    <property type="entry name" value="SBP"/>
</dbReference>
<accession>A0ABT9ZN95</accession>
<dbReference type="Proteomes" id="UP001230005">
    <property type="component" value="Unassembled WGS sequence"/>
</dbReference>
<reference evidence="4 5" key="1">
    <citation type="submission" date="2023-07" db="EMBL/GenBank/DDBJ databases">
        <title>Genomic Encyclopedia of Type Strains, Phase IV (KMG-IV): sequencing the most valuable type-strain genomes for metagenomic binning, comparative biology and taxonomic classification.</title>
        <authorList>
            <person name="Goeker M."/>
        </authorList>
    </citation>
    <scope>NUCLEOTIDE SEQUENCE [LARGE SCALE GENOMIC DNA]</scope>
    <source>
        <strain evidence="4 5">DSM 9768</strain>
    </source>
</reference>
<comment type="similarity">
    <text evidence="1">Belongs to the bacterial solute-binding protein 1 family.</text>
</comment>